<evidence type="ECO:0000313" key="1">
    <source>
        <dbReference type="EMBL" id="KAJ2984575.1"/>
    </source>
</evidence>
<sequence length="101" mass="11624">MRDQQHQPDGQRVWEGEGKVDWELGRSEEEDLAAEAEGSLRVDNTPERLLGDENKCNDLCEGARETGENHDVDLQEYVLGITEAVCCFVDHRQEQRLLQQR</sequence>
<name>A0ACC1P202_9PEZI</name>
<accession>A0ACC1P202</accession>
<organism evidence="1 2">
    <name type="scientific">Xylaria curta</name>
    <dbReference type="NCBI Taxonomy" id="42375"/>
    <lineage>
        <taxon>Eukaryota</taxon>
        <taxon>Fungi</taxon>
        <taxon>Dikarya</taxon>
        <taxon>Ascomycota</taxon>
        <taxon>Pezizomycotina</taxon>
        <taxon>Sordariomycetes</taxon>
        <taxon>Xylariomycetidae</taxon>
        <taxon>Xylariales</taxon>
        <taxon>Xylariaceae</taxon>
        <taxon>Xylaria</taxon>
    </lineage>
</organism>
<gene>
    <name evidence="1" type="ORF">NUW58_g5988</name>
</gene>
<dbReference type="Proteomes" id="UP001143856">
    <property type="component" value="Unassembled WGS sequence"/>
</dbReference>
<keyword evidence="2" id="KW-1185">Reference proteome</keyword>
<comment type="caution">
    <text evidence="1">The sequence shown here is derived from an EMBL/GenBank/DDBJ whole genome shotgun (WGS) entry which is preliminary data.</text>
</comment>
<evidence type="ECO:0000313" key="2">
    <source>
        <dbReference type="Proteomes" id="UP001143856"/>
    </source>
</evidence>
<dbReference type="EMBL" id="JAPDGR010001267">
    <property type="protein sequence ID" value="KAJ2984575.1"/>
    <property type="molecule type" value="Genomic_DNA"/>
</dbReference>
<protein>
    <submittedName>
        <fullName evidence="1">Uncharacterized protein</fullName>
    </submittedName>
</protein>
<reference evidence="1" key="1">
    <citation type="submission" date="2022-10" db="EMBL/GenBank/DDBJ databases">
        <title>Genome Sequence of Xylaria curta.</title>
        <authorList>
            <person name="Buettner E."/>
        </authorList>
    </citation>
    <scope>NUCLEOTIDE SEQUENCE</scope>
    <source>
        <strain evidence="1">Babe10</strain>
    </source>
</reference>
<proteinExistence type="predicted"/>